<sequence>MVTCEQVIQALRQVRDPETNMDIVELLLVNDVRIEDDGKTVVVDMGFQRRNPDCKACVVLAWYIQSKIIQKIEKYVNQLPGVETVDVLSN</sequence>
<evidence type="ECO:0000313" key="2">
    <source>
        <dbReference type="EMBL" id="GAK52003.1"/>
    </source>
</evidence>
<dbReference type="Proteomes" id="UP000030700">
    <property type="component" value="Unassembled WGS sequence"/>
</dbReference>
<dbReference type="InterPro" id="IPR002744">
    <property type="entry name" value="MIP18-like"/>
</dbReference>
<evidence type="ECO:0000259" key="1">
    <source>
        <dbReference type="Pfam" id="PF01883"/>
    </source>
</evidence>
<dbReference type="Gene3D" id="3.30.300.130">
    <property type="entry name" value="Fe-S cluster assembly (FSCA)"/>
    <property type="match status" value="1"/>
</dbReference>
<dbReference type="STRING" id="1499966.U14_03249"/>
<reference evidence="2" key="1">
    <citation type="journal article" date="2015" name="PeerJ">
        <title>First genomic representation of candidate bacterial phylum KSB3 points to enhanced environmental sensing as a trigger of wastewater bulking.</title>
        <authorList>
            <person name="Sekiguchi Y."/>
            <person name="Ohashi A."/>
            <person name="Parks D.H."/>
            <person name="Yamauchi T."/>
            <person name="Tyson G.W."/>
            <person name="Hugenholtz P."/>
        </authorList>
    </citation>
    <scope>NUCLEOTIDE SEQUENCE [LARGE SCALE GENOMIC DNA]</scope>
</reference>
<proteinExistence type="predicted"/>
<dbReference type="InterPro" id="IPR034904">
    <property type="entry name" value="FSCA_dom_sf"/>
</dbReference>
<dbReference type="SUPFAM" id="SSF117916">
    <property type="entry name" value="Fe-S cluster assembly (FSCA) domain-like"/>
    <property type="match status" value="1"/>
</dbReference>
<evidence type="ECO:0000313" key="3">
    <source>
        <dbReference type="Proteomes" id="UP000030700"/>
    </source>
</evidence>
<organism evidence="2">
    <name type="scientific">Candidatus Moduliflexus flocculans</name>
    <dbReference type="NCBI Taxonomy" id="1499966"/>
    <lineage>
        <taxon>Bacteria</taxon>
        <taxon>Candidatus Moduliflexota</taxon>
        <taxon>Candidatus Moduliflexia</taxon>
        <taxon>Candidatus Moduliflexales</taxon>
        <taxon>Candidatus Moduliflexaceae</taxon>
    </lineage>
</organism>
<gene>
    <name evidence="2" type="ORF">U14_03249</name>
</gene>
<dbReference type="Pfam" id="PF01883">
    <property type="entry name" value="FeS_assembly_P"/>
    <property type="match status" value="1"/>
</dbReference>
<keyword evidence="3" id="KW-1185">Reference proteome</keyword>
<dbReference type="AlphaFoldDB" id="A0A081BNN7"/>
<protein>
    <submittedName>
        <fullName evidence="2">Predicted metal-sulfur cluster biosynthetic enzyme</fullName>
    </submittedName>
</protein>
<feature type="domain" description="MIP18 family-like" evidence="1">
    <location>
        <begin position="5"/>
        <end position="87"/>
    </location>
</feature>
<dbReference type="HOGENOM" id="CLU_163804_0_0_0"/>
<name>A0A081BNN7_9BACT</name>
<accession>A0A081BNN7</accession>
<dbReference type="EMBL" id="DF820458">
    <property type="protein sequence ID" value="GAK52003.1"/>
    <property type="molecule type" value="Genomic_DNA"/>
</dbReference>